<dbReference type="EMBL" id="JRKJ01000002">
    <property type="protein sequence ID" value="KGQ20602.1"/>
    <property type="molecule type" value="Genomic_DNA"/>
</dbReference>
<evidence type="ECO:0000313" key="1">
    <source>
        <dbReference type="EMBL" id="KGQ20602.1"/>
    </source>
</evidence>
<protein>
    <submittedName>
        <fullName evidence="1">Uncharacterized protein</fullName>
    </submittedName>
</protein>
<comment type="caution">
    <text evidence="1">The sequence shown here is derived from an EMBL/GenBank/DDBJ whole genome shotgun (WGS) entry which is preliminary data.</text>
</comment>
<dbReference type="RefSeq" id="WP_036165123.1">
    <property type="nucleotide sequence ID" value="NZ_JRKJ01000002.1"/>
</dbReference>
<dbReference type="AlphaFoldDB" id="A0A0A2WPD8"/>
<name>A0A0A2WPD8_9GAMM</name>
<proteinExistence type="predicted"/>
<dbReference type="Proteomes" id="UP000030518">
    <property type="component" value="Unassembled WGS sequence"/>
</dbReference>
<accession>A0A0A2WPD8</accession>
<organism evidence="1 2">
    <name type="scientific">Lysobacter dokdonensis DS-58</name>
    <dbReference type="NCBI Taxonomy" id="1300345"/>
    <lineage>
        <taxon>Bacteria</taxon>
        <taxon>Pseudomonadati</taxon>
        <taxon>Pseudomonadota</taxon>
        <taxon>Gammaproteobacteria</taxon>
        <taxon>Lysobacterales</taxon>
        <taxon>Lysobacteraceae</taxon>
        <taxon>Noviluteimonas</taxon>
    </lineage>
</organism>
<sequence>MKLNVFACSGGYLLSAECMFAPREATEAYRPVAEIFGLVMCDEPPPPLCERVAKDIDLQQFAFVSCSEAKQIRLPMLALQHPKL</sequence>
<reference evidence="1 2" key="1">
    <citation type="submission" date="2014-09" db="EMBL/GenBank/DDBJ databases">
        <title>Genome sequences of Lysobacter dokdonensis DS-58.</title>
        <authorList>
            <person name="Kim J.F."/>
            <person name="Kwak M.-J."/>
        </authorList>
    </citation>
    <scope>NUCLEOTIDE SEQUENCE [LARGE SCALE GENOMIC DNA]</scope>
    <source>
        <strain evidence="1 2">DS-58</strain>
    </source>
</reference>
<evidence type="ECO:0000313" key="2">
    <source>
        <dbReference type="Proteomes" id="UP000030518"/>
    </source>
</evidence>
<gene>
    <name evidence="1" type="ORF">LF41_1139</name>
</gene>
<keyword evidence="2" id="KW-1185">Reference proteome</keyword>